<dbReference type="EMBL" id="AE017180">
    <property type="protein sequence ID" value="AFP20463.1"/>
    <property type="molecule type" value="Genomic_DNA"/>
</dbReference>
<dbReference type="OrthoDB" id="6977947at2"/>
<gene>
    <name evidence="1" type="ordered locus">GSU3564</name>
</gene>
<proteinExistence type="predicted"/>
<dbReference type="InParanoid" id="I7FIG5"/>
<dbReference type="AlphaFoldDB" id="I7FIG5"/>
<dbReference type="Proteomes" id="UP000000577">
    <property type="component" value="Chromosome"/>
</dbReference>
<dbReference type="eggNOG" id="ENOG5032WIY">
    <property type="taxonomic scope" value="Bacteria"/>
</dbReference>
<reference evidence="1 2" key="1">
    <citation type="journal article" date="2003" name="Science">
        <title>Genome of Geobacter sulfurreducens: metal reduction in subsurface environments.</title>
        <authorList>
            <person name="Methe B.A."/>
            <person name="Nelson K.E."/>
            <person name="Eisen J.A."/>
            <person name="Paulsen I.T."/>
            <person name="Nelson W."/>
            <person name="Heidelberg J.F."/>
            <person name="Wu D."/>
            <person name="Wu M."/>
            <person name="Ward N."/>
            <person name="Beanan M.J."/>
            <person name="Dodson R.J."/>
            <person name="Madupu R."/>
            <person name="Brinkac L.M."/>
            <person name="Daugherty S.C."/>
            <person name="DeBoy R.T."/>
            <person name="Durkin A.S."/>
            <person name="Gwinn M."/>
            <person name="Kolonay J.F."/>
            <person name="Sullivan S.A."/>
            <person name="Haft D.H."/>
            <person name="Selengut J."/>
            <person name="Davidsen T.M."/>
            <person name="Zafar N."/>
            <person name="White O."/>
            <person name="Tran B."/>
            <person name="Romero C."/>
            <person name="Forberger H.A."/>
            <person name="Weidman J."/>
            <person name="Khouri H."/>
            <person name="Feldblyum T.V."/>
            <person name="Utterback T.R."/>
            <person name="Van Aken S.E."/>
            <person name="Lovley D.R."/>
            <person name="Fraser C.M."/>
        </authorList>
    </citation>
    <scope>NUCLEOTIDE SEQUENCE [LARGE SCALE GENOMIC DNA]</scope>
    <source>
        <strain evidence="2">ATCC 51573 / DSM 12127 / PCA</strain>
    </source>
</reference>
<sequence length="185" mass="20726">MAGGRMRFWLIIFLLTVPAVCSLASTGSLERHQVSPQDLHQEAFEPLPGFNAALIVTPGDEFDKILNMPPDNRTDFTRVDTLRIGEQAELHVIFTNPLIDENNFADVTFDVQIIKPGNIIKKYSRLEGITGKLQRSNSNAYLAKAFMRLKADNSDPVGEWNILVTIHDNKRSTSISDSVMITLVR</sequence>
<name>I7FIG5_GEOSL</name>
<keyword evidence="2" id="KW-1185">Reference proteome</keyword>
<protein>
    <submittedName>
        <fullName evidence="1">Uncharacterized protein</fullName>
    </submittedName>
</protein>
<dbReference type="KEGG" id="gsu:GSU3564"/>
<evidence type="ECO:0000313" key="2">
    <source>
        <dbReference type="Proteomes" id="UP000000577"/>
    </source>
</evidence>
<dbReference type="HOGENOM" id="CLU_1459344_0_0_7"/>
<dbReference type="EnsemblBacteria" id="AFP20463">
    <property type="protein sequence ID" value="AFP20463"/>
    <property type="gene ID" value="GSU3564"/>
</dbReference>
<accession>I7FIG5</accession>
<organism evidence="1 2">
    <name type="scientific">Geobacter sulfurreducens (strain ATCC 51573 / DSM 12127 / PCA)</name>
    <dbReference type="NCBI Taxonomy" id="243231"/>
    <lineage>
        <taxon>Bacteria</taxon>
        <taxon>Pseudomonadati</taxon>
        <taxon>Thermodesulfobacteriota</taxon>
        <taxon>Desulfuromonadia</taxon>
        <taxon>Geobacterales</taxon>
        <taxon>Geobacteraceae</taxon>
        <taxon>Geobacter</taxon>
    </lineage>
</organism>
<reference evidence="1 2" key="2">
    <citation type="journal article" date="2012" name="BMC Genomics">
        <title>Comparative genomic analysis of Geobacter sulfurreducens KN400, a strain with enhanced capacity for extracellular electron transfer and electricity production.</title>
        <authorList>
            <person name="Butler J.E."/>
            <person name="Young N.D."/>
            <person name="Aklujkar M."/>
            <person name="Lovley D.R."/>
        </authorList>
    </citation>
    <scope>NUCLEOTIDE SEQUENCE [LARGE SCALE GENOMIC DNA]</scope>
    <source>
        <strain evidence="2">ATCC 51573 / DSM 12127 / PCA</strain>
    </source>
</reference>
<dbReference type="STRING" id="243231.GSU3564"/>
<evidence type="ECO:0000313" key="1">
    <source>
        <dbReference type="EMBL" id="AFP20463.1"/>
    </source>
</evidence>